<dbReference type="InterPro" id="IPR013783">
    <property type="entry name" value="Ig-like_fold"/>
</dbReference>
<feature type="domain" description="AMP-activated protein kinase glycogen-binding" evidence="6">
    <location>
        <begin position="422"/>
        <end position="490"/>
    </location>
</feature>
<feature type="compositionally biased region" description="Basic and acidic residues" evidence="5">
    <location>
        <begin position="718"/>
        <end position="727"/>
    </location>
</feature>
<feature type="region of interest" description="Disordered" evidence="5">
    <location>
        <begin position="827"/>
        <end position="874"/>
    </location>
</feature>
<feature type="compositionally biased region" description="Basic and acidic residues" evidence="5">
    <location>
        <begin position="25"/>
        <end position="53"/>
    </location>
</feature>
<evidence type="ECO:0000259" key="6">
    <source>
        <dbReference type="Pfam" id="PF16561"/>
    </source>
</evidence>
<feature type="region of interest" description="Disordered" evidence="5">
    <location>
        <begin position="986"/>
        <end position="1006"/>
    </location>
</feature>
<evidence type="ECO:0000256" key="3">
    <source>
        <dbReference type="ARBA" id="ARBA00025878"/>
    </source>
</evidence>
<feature type="region of interest" description="Disordered" evidence="5">
    <location>
        <begin position="1"/>
        <end position="77"/>
    </location>
</feature>
<comment type="similarity">
    <text evidence="1">Belongs to the 5'-AMP-activated protein kinase beta subunit family.</text>
</comment>
<dbReference type="STRING" id="7739.C3YKR6"/>
<dbReference type="PANTHER" id="PTHR10343:SF84">
    <property type="entry name" value="5'-AMP-ACTIVATED PROTEIN KINASE SUBUNIT BETA-1"/>
    <property type="match status" value="1"/>
</dbReference>
<sequence length="2012" mass="222923">MTTVQPQNVEVVKETIHTETPPPDKPVDEKVSEKVEVPKEEIHTETPPEDKTVETTVQTQEVEVSEDTVHTETSPPKKTVEIIVSEKKKVVKEEVHTETPLEDRSVKETVQPQKVKVVEDKVQPETPPSDKPVEIIVSEKTEVVKEEVHTETPPEDKTVEKTIQHITVEVSKEESHTETPPTDKPVEKKVLEKVEVPKEKLHIEAKSTVEETAPHIVECYKTIHEILTETEPTDKTVEIKVSDKVEVPTEKLHTEAESIVEKTAPPKVEPCYKTIHEILMEDTTEKIPLFEYTQFTLVCKEETSGDVFVQGSWDGWKESFKLNKSEDGSYSESVMLPYGLHEYKYRVGNSWIHDDTKSAVRNAFGTINNVLRVPAEAGGSESVEIPPEEDNLITKFKSLAGGKDSLEIPPEEDSDLEECMRVRLDWTGEATGDVFVSGSWDGWTRSWKLKRRNDNEYSVSLTLPCRQHQYKLRAGDTWFYDQTKSEETDTVAVKLVLDGEIADDVVIRGSWDDWSRDWQLERNKKTLENRFCLDLPCGYYEYKYRGGRRWFCDKSKPMVRNAFGTHNNYMEVKKVPESASPLVQGLRSKVAHANMKIQKKVDLEILPSGKDKKQEEIAVMDVEKQFQDTDEFETLENDLEVKKVSDDVSTNKVAHVSVRIEKKIDLETVDIEEPGSKLEYETKRQDETSQDKKKTQESVDVEILKASECSAQTGQETEATKPVHGTKEGSTVSDPSLALVQTEKDDIVFISNDRKSDIKALIETAKQDVNEMEAALYNMAVLHADMVEYKSVLQTVEKSEEEGDLDATGKIVSAGRIHQDLKKNLEEEASKEKVPLSENEGQTSVTDSTERTEQKAYTETSELDKITEKPVHPREDLDFAIIPLPDEKDDATVQDICGGLDERVCPEMTSPTSATSSSNGWIVVDELEDEATPHASVQHESVEEVIQHADEILEEISITETTTDETIVATQGIAYKVQDTCVIETTPSDKTTENGNEMLKESSTTEAPLDETVMTTEDVVDNLQDTATGEAPSSENTVKIADIKMVEQMEDMTATEASSTLEERVKDVAPAVGGTEVKLVWKGESRGVLYVQGSWDGWRQAHKLTKSEGEVQSVTLTLPVGLHEYKFRTGNNWFHDETKPTMLNAFRTLNNILQVSGETSEETISLEVTMPDDTLEATDLCTKENNDFTKAPTLAETTGDVVSAMVVMEDKMSSQKPVSDGVHQKDNMDFSMLQGEKADATVQDVIEESGENITAELKPAEDPTSTDSENNGWTVVDNSEDEATTKPPESHESVQKLIQEEVEMFEISITETDETVMGSQDVVDKIQDTAISAKPPTDKTTEKDEMFEDISMMPTEKMAMDAQDITVKIQHKTISETTPLDQPTDKASISIVEMIEDMAAIEILPLEEADVVLGGAQVTEETCTVSTSSPVNMTEIGSSEVAEKSVNTTKGETKAPVETAGVEAPIARMSDEMAKVAVSSALKISGKLSPEILASKTSDTMVPVEAAEVVPTTTKMSEETDKVATSSAANMPAKQLPEILETTASKTMDPVETAGIETTIAKMSEEMAKVTITSSAVEMSAKPLSKHADTSTTEAAETAAVGGIEVKLTWNGETRDDVFVQGSWDGWRQSYNLTTGEGGQSVTLTLPVGLHEYKFRVGNSWFHDETKPTMLNAFRTLNNTLKVPGETSEEIIMPSEVMSDKALEAPALCLEENNDFIKAPTSEETTPLEVAIVKTAIQEEAKMFEELSITETSHDETVMATQDIADKIQDTAISETVTEDTATEKDEMSEESSITKTDETIMATQDITDKIQDTAICEPVTEDTTTEKDEMFDKSSITKTDETVMATQDIADKIQEPTISETPPPDKTTEKDAILEAISMNEVDSTTSEITAAAETAEVEEAVTGMSEEMAKVTTSSAVEMSTKSLSEHADTTTSVAETTAVGGTEVRLVWKGEVRGDVFVQGSWDGWRQSYKLNKSVNGEHSVTLTLPVGLHEYKFRTGDSRFYDETKVFL</sequence>
<feature type="domain" description="AMP-activated protein kinase glycogen-binding" evidence="6">
    <location>
        <begin position="502"/>
        <end position="574"/>
    </location>
</feature>
<dbReference type="InterPro" id="IPR032640">
    <property type="entry name" value="AMPK1_CBM"/>
</dbReference>
<comment type="function">
    <text evidence="2">Non-catalytic subunit of AMP-activated protein kinase (AMPK), an energy sensor protein kinase that plays a key role in regulating cellular energy metabolism. In response to reduction of intracellular ATP levels, AMPK activates energy-producing pathways and inhibits energy-consuming processes: inhibits protein, carbohydrate and lipid biosynthesis, as well as cell growth and proliferation. AMPK acts via direct phosphorylation of metabolic enzymes, and by longer-term effects via phosphorylation of transcription regulators. Also acts as a regulator of cellular polarity by remodeling the actin cytoskeleton; probably by indirectly activating myosin. Beta non-catalytic subunit acts as a scaffold on which the AMPK complex assembles, via its C-terminus that bridges alpha (PRKAA1 or PRKAA2) and gamma subunits (PRKAG1, PRKAG2 or PRKAG3).</text>
</comment>
<dbReference type="Pfam" id="PF16561">
    <property type="entry name" value="AMPK1_CBM"/>
    <property type="match status" value="6"/>
</dbReference>
<evidence type="ECO:0000256" key="4">
    <source>
        <dbReference type="ARBA" id="ARBA00040010"/>
    </source>
</evidence>
<feature type="domain" description="AMP-activated protein kinase glycogen-binding" evidence="6">
    <location>
        <begin position="1947"/>
        <end position="2005"/>
    </location>
</feature>
<feature type="domain" description="AMP-activated protein kinase glycogen-binding" evidence="6">
    <location>
        <begin position="1077"/>
        <end position="1157"/>
    </location>
</feature>
<feature type="compositionally biased region" description="Basic and acidic residues" evidence="5">
    <location>
        <begin position="677"/>
        <end position="705"/>
    </location>
</feature>
<comment type="subunit">
    <text evidence="3">AMPK is a heterotrimer of an alpha catalytic subunit (PRKAA1 or PRKAA2), a beta (PRKAB1 or PRKAB2) and a gamma non-catalytic subunits (PRKAG1, PRKAG2 or PRKAG3). Interacts with FNIP1 and FNIP2.</text>
</comment>
<name>C3YKR6_BRAFL</name>
<organism>
    <name type="scientific">Branchiostoma floridae</name>
    <name type="common">Florida lancelet</name>
    <name type="synonym">Amphioxus</name>
    <dbReference type="NCBI Taxonomy" id="7739"/>
    <lineage>
        <taxon>Eukaryota</taxon>
        <taxon>Metazoa</taxon>
        <taxon>Chordata</taxon>
        <taxon>Cephalochordata</taxon>
        <taxon>Leptocardii</taxon>
        <taxon>Amphioxiformes</taxon>
        <taxon>Branchiostomatidae</taxon>
        <taxon>Branchiostoma</taxon>
    </lineage>
</organism>
<evidence type="ECO:0000256" key="5">
    <source>
        <dbReference type="SAM" id="MobiDB-lite"/>
    </source>
</evidence>
<feature type="region of interest" description="Disordered" evidence="5">
    <location>
        <begin position="1252"/>
        <end position="1293"/>
    </location>
</feature>
<dbReference type="PANTHER" id="PTHR10343">
    <property type="entry name" value="5'-AMP-ACTIVATED PROTEIN KINASE , BETA SUBUNIT"/>
    <property type="match status" value="1"/>
</dbReference>
<gene>
    <name evidence="7" type="ORF">BRAFLDRAFT_63243</name>
</gene>
<evidence type="ECO:0000313" key="7">
    <source>
        <dbReference type="EMBL" id="EEN59134.1"/>
    </source>
</evidence>
<accession>C3YKR6</accession>
<dbReference type="InParanoid" id="C3YKR6"/>
<protein>
    <recommendedName>
        <fullName evidence="4">5'-AMP-activated protein kinase subunit beta-1</fullName>
    </recommendedName>
</protein>
<feature type="compositionally biased region" description="Polar residues" evidence="5">
    <location>
        <begin position="1263"/>
        <end position="1277"/>
    </location>
</feature>
<dbReference type="CDD" id="cd02859">
    <property type="entry name" value="E_set_AMPKbeta_like_N"/>
    <property type="match status" value="6"/>
</dbReference>
<evidence type="ECO:0000256" key="1">
    <source>
        <dbReference type="ARBA" id="ARBA00010926"/>
    </source>
</evidence>
<feature type="domain" description="AMP-activated protein kinase glycogen-binding" evidence="6">
    <location>
        <begin position="304"/>
        <end position="375"/>
    </location>
</feature>
<feature type="compositionally biased region" description="Basic and acidic residues" evidence="5">
    <location>
        <begin position="848"/>
        <end position="874"/>
    </location>
</feature>
<evidence type="ECO:0000256" key="2">
    <source>
        <dbReference type="ARBA" id="ARBA00025180"/>
    </source>
</evidence>
<dbReference type="InterPro" id="IPR050827">
    <property type="entry name" value="CRP1_MDG1_kinase"/>
</dbReference>
<feature type="region of interest" description="Disordered" evidence="5">
    <location>
        <begin position="677"/>
        <end position="733"/>
    </location>
</feature>
<feature type="domain" description="AMP-activated protein kinase glycogen-binding" evidence="6">
    <location>
        <begin position="1605"/>
        <end position="1684"/>
    </location>
</feature>
<dbReference type="Gene3D" id="2.60.40.10">
    <property type="entry name" value="Immunoglobulins"/>
    <property type="match status" value="6"/>
</dbReference>
<dbReference type="SUPFAM" id="SSF81296">
    <property type="entry name" value="E set domains"/>
    <property type="match status" value="6"/>
</dbReference>
<proteinExistence type="inferred from homology"/>
<dbReference type="EMBL" id="GG666523">
    <property type="protein sequence ID" value="EEN59134.1"/>
    <property type="molecule type" value="Genomic_DNA"/>
</dbReference>
<dbReference type="InterPro" id="IPR014756">
    <property type="entry name" value="Ig_E-set"/>
</dbReference>
<reference evidence="7" key="1">
    <citation type="journal article" date="2008" name="Nature">
        <title>The amphioxus genome and the evolution of the chordate karyotype.</title>
        <authorList>
            <consortium name="US DOE Joint Genome Institute (JGI-PGF)"/>
            <person name="Putnam N.H."/>
            <person name="Butts T."/>
            <person name="Ferrier D.E.K."/>
            <person name="Furlong R.F."/>
            <person name="Hellsten U."/>
            <person name="Kawashima T."/>
            <person name="Robinson-Rechavi M."/>
            <person name="Shoguchi E."/>
            <person name="Terry A."/>
            <person name="Yu J.-K."/>
            <person name="Benito-Gutierrez E.L."/>
            <person name="Dubchak I."/>
            <person name="Garcia-Fernandez J."/>
            <person name="Gibson-Brown J.J."/>
            <person name="Grigoriev I.V."/>
            <person name="Horton A.C."/>
            <person name="de Jong P.J."/>
            <person name="Jurka J."/>
            <person name="Kapitonov V.V."/>
            <person name="Kohara Y."/>
            <person name="Kuroki Y."/>
            <person name="Lindquist E."/>
            <person name="Lucas S."/>
            <person name="Osoegawa K."/>
            <person name="Pennacchio L.A."/>
            <person name="Salamov A.A."/>
            <person name="Satou Y."/>
            <person name="Sauka-Spengler T."/>
            <person name="Schmutz J."/>
            <person name="Shin-I T."/>
            <person name="Toyoda A."/>
            <person name="Bronner-Fraser M."/>
            <person name="Fujiyama A."/>
            <person name="Holland L.Z."/>
            <person name="Holland P.W.H."/>
            <person name="Satoh N."/>
            <person name="Rokhsar D.S."/>
        </authorList>
    </citation>
    <scope>NUCLEOTIDE SEQUENCE [LARGE SCALE GENOMIC DNA]</scope>
    <source>
        <strain evidence="7">S238N-H82</strain>
        <tissue evidence="7">Testes</tissue>
    </source>
</reference>